<protein>
    <submittedName>
        <fullName evidence="3">Uncharacterized protein</fullName>
    </submittedName>
</protein>
<feature type="chain" id="PRO_5047536420" evidence="2">
    <location>
        <begin position="29"/>
        <end position="198"/>
    </location>
</feature>
<reference evidence="3 4" key="1">
    <citation type="submission" date="2021-06" db="EMBL/GenBank/DDBJ databases">
        <authorList>
            <person name="Palmer J.M."/>
        </authorList>
    </citation>
    <scope>NUCLEOTIDE SEQUENCE [LARGE SCALE GENOMIC DNA]</scope>
    <source>
        <strain evidence="3 4">XR_2019</strain>
        <tissue evidence="3">Muscle</tissue>
    </source>
</reference>
<feature type="signal peptide" evidence="2">
    <location>
        <begin position="1"/>
        <end position="28"/>
    </location>
</feature>
<sequence>RSSVQAMWEQRKTIIWRCCFFLLRTCGAVHLDCKATSNGNRMLYGISNQSHPLDFKGAQCDYWWNDGNIVLATNFSYNKSTLVMSHSFDTLEVSGCLSKVSWIQQCWLQMRGLIYYEANCSTTCVSKDLLHEDNTTPKDEDGQSHFRTGAIIGSLGLVVSIIYLVYKFRKRRMLSCSLCGRQYSNVKQENHLPGQSNV</sequence>
<accession>A0ABV0WGA2</accession>
<evidence type="ECO:0000313" key="3">
    <source>
        <dbReference type="EMBL" id="MEQ2268149.1"/>
    </source>
</evidence>
<evidence type="ECO:0000256" key="1">
    <source>
        <dbReference type="SAM" id="Phobius"/>
    </source>
</evidence>
<name>A0ABV0WGA2_9TELE</name>
<dbReference type="Proteomes" id="UP001444071">
    <property type="component" value="Unassembled WGS sequence"/>
</dbReference>
<feature type="transmembrane region" description="Helical" evidence="1">
    <location>
        <begin position="146"/>
        <end position="166"/>
    </location>
</feature>
<organism evidence="3 4">
    <name type="scientific">Xenotaenia resolanae</name>
    <dbReference type="NCBI Taxonomy" id="208358"/>
    <lineage>
        <taxon>Eukaryota</taxon>
        <taxon>Metazoa</taxon>
        <taxon>Chordata</taxon>
        <taxon>Craniata</taxon>
        <taxon>Vertebrata</taxon>
        <taxon>Euteleostomi</taxon>
        <taxon>Actinopterygii</taxon>
        <taxon>Neopterygii</taxon>
        <taxon>Teleostei</taxon>
        <taxon>Neoteleostei</taxon>
        <taxon>Acanthomorphata</taxon>
        <taxon>Ovalentaria</taxon>
        <taxon>Atherinomorphae</taxon>
        <taxon>Cyprinodontiformes</taxon>
        <taxon>Goodeidae</taxon>
        <taxon>Xenotaenia</taxon>
    </lineage>
</organism>
<evidence type="ECO:0000313" key="4">
    <source>
        <dbReference type="Proteomes" id="UP001444071"/>
    </source>
</evidence>
<evidence type="ECO:0000256" key="2">
    <source>
        <dbReference type="SAM" id="SignalP"/>
    </source>
</evidence>
<keyword evidence="2" id="KW-0732">Signal</keyword>
<keyword evidence="1" id="KW-0812">Transmembrane</keyword>
<keyword evidence="1" id="KW-1133">Transmembrane helix</keyword>
<keyword evidence="1" id="KW-0472">Membrane</keyword>
<dbReference type="EMBL" id="JAHRIM010045386">
    <property type="protein sequence ID" value="MEQ2268149.1"/>
    <property type="molecule type" value="Genomic_DNA"/>
</dbReference>
<keyword evidence="4" id="KW-1185">Reference proteome</keyword>
<gene>
    <name evidence="3" type="ORF">XENORESO_016262</name>
</gene>
<proteinExistence type="predicted"/>
<feature type="non-terminal residue" evidence="3">
    <location>
        <position position="1"/>
    </location>
</feature>
<comment type="caution">
    <text evidence="3">The sequence shown here is derived from an EMBL/GenBank/DDBJ whole genome shotgun (WGS) entry which is preliminary data.</text>
</comment>